<dbReference type="InterPro" id="IPR003737">
    <property type="entry name" value="GlcNAc_PI_deacetylase-related"/>
</dbReference>
<evidence type="ECO:0000313" key="3">
    <source>
        <dbReference type="Proteomes" id="UP000469125"/>
    </source>
</evidence>
<dbReference type="InterPro" id="IPR024078">
    <property type="entry name" value="LmbE-like_dom_sf"/>
</dbReference>
<gene>
    <name evidence="2" type="ORF">GMD78_11550</name>
</gene>
<proteinExistence type="predicted"/>
<name>A0A6N8FMN3_9BACI</name>
<dbReference type="Proteomes" id="UP000469125">
    <property type="component" value="Unassembled WGS sequence"/>
</dbReference>
<dbReference type="EMBL" id="WOCA01000008">
    <property type="protein sequence ID" value="MUK89009.1"/>
    <property type="molecule type" value="Genomic_DNA"/>
</dbReference>
<dbReference type="PANTHER" id="PTHR12993:SF30">
    <property type="entry name" value="N-ACETYL-ALPHA-D-GLUCOSAMINYL L-MALATE DEACETYLASE 1"/>
    <property type="match status" value="1"/>
</dbReference>
<dbReference type="RefSeq" id="WP_343042270.1">
    <property type="nucleotide sequence ID" value="NZ_WOCA01000008.1"/>
</dbReference>
<dbReference type="Gene3D" id="3.40.50.10320">
    <property type="entry name" value="LmbE-like"/>
    <property type="match status" value="1"/>
</dbReference>
<evidence type="ECO:0000256" key="1">
    <source>
        <dbReference type="ARBA" id="ARBA00001947"/>
    </source>
</evidence>
<dbReference type="GO" id="GO:0016811">
    <property type="term" value="F:hydrolase activity, acting on carbon-nitrogen (but not peptide) bonds, in linear amides"/>
    <property type="evidence" value="ECO:0007669"/>
    <property type="project" value="TreeGrafter"/>
</dbReference>
<comment type="caution">
    <text evidence="2">The sequence shown here is derived from an EMBL/GenBank/DDBJ whole genome shotgun (WGS) entry which is preliminary data.</text>
</comment>
<dbReference type="Pfam" id="PF02585">
    <property type="entry name" value="PIG-L"/>
    <property type="match status" value="1"/>
</dbReference>
<accession>A0A6N8FMN3</accession>
<keyword evidence="3" id="KW-1185">Reference proteome</keyword>
<dbReference type="AlphaFoldDB" id="A0A6N8FMN3"/>
<reference evidence="2 3" key="1">
    <citation type="submission" date="2019-11" db="EMBL/GenBank/DDBJ databases">
        <authorList>
            <person name="Li X."/>
        </authorList>
    </citation>
    <scope>NUCLEOTIDE SEQUENCE [LARGE SCALE GENOMIC DNA]</scope>
    <source>
        <strain evidence="2 3">L9</strain>
    </source>
</reference>
<evidence type="ECO:0000313" key="2">
    <source>
        <dbReference type="EMBL" id="MUK89009.1"/>
    </source>
</evidence>
<dbReference type="PANTHER" id="PTHR12993">
    <property type="entry name" value="N-ACETYLGLUCOSAMINYL-PHOSPHATIDYLINOSITOL DE-N-ACETYLASE-RELATED"/>
    <property type="match status" value="1"/>
</dbReference>
<dbReference type="SUPFAM" id="SSF102588">
    <property type="entry name" value="LmbE-like"/>
    <property type="match status" value="1"/>
</dbReference>
<sequence>MSDKFHLMIVGAHCGDAEIQAGAIAHKYAKAGHKVTFLHLTAGEKGNPPHISVEEYRKQKIEEAEKAASVLGAKSITLDYKDAELKEDDETVTRVAKLLRELKPTLVITHWENSMHPDHAICPKIVQAAWLKAALPGFEIDGLPPHSLTRMFHSENWEDMEGYEPDIFVDVSDEFETYLEALSHYWFIMNSRDFRYYDYYKALGTMRGCLNRTEYAQTLKFPTGTNRRKGSGIPGFDL</sequence>
<organism evidence="2 3">
    <name type="scientific">Ornithinibacillus caprae</name>
    <dbReference type="NCBI Taxonomy" id="2678566"/>
    <lineage>
        <taxon>Bacteria</taxon>
        <taxon>Bacillati</taxon>
        <taxon>Bacillota</taxon>
        <taxon>Bacilli</taxon>
        <taxon>Bacillales</taxon>
        <taxon>Bacillaceae</taxon>
        <taxon>Ornithinibacillus</taxon>
    </lineage>
</organism>
<comment type="cofactor">
    <cofactor evidence="1">
        <name>Zn(2+)</name>
        <dbReference type="ChEBI" id="CHEBI:29105"/>
    </cofactor>
</comment>
<protein>
    <submittedName>
        <fullName evidence="2">PIG-L family deacetylase</fullName>
    </submittedName>
</protein>